<dbReference type="Pfam" id="PF00009">
    <property type="entry name" value="GTP_EFTU"/>
    <property type="match status" value="1"/>
</dbReference>
<evidence type="ECO:0000256" key="2">
    <source>
        <dbReference type="ARBA" id="ARBA00007733"/>
    </source>
</evidence>
<dbReference type="InterPro" id="IPR044145">
    <property type="entry name" value="IF2_II"/>
</dbReference>
<dbReference type="Gene3D" id="2.40.30.10">
    <property type="entry name" value="Translation factors"/>
    <property type="match status" value="2"/>
</dbReference>
<reference evidence="9" key="1">
    <citation type="submission" date="2019-08" db="EMBL/GenBank/DDBJ databases">
        <authorList>
            <person name="Kucharzyk K."/>
            <person name="Murdoch R.W."/>
            <person name="Higgins S."/>
            <person name="Loffler F."/>
        </authorList>
    </citation>
    <scope>NUCLEOTIDE SEQUENCE</scope>
</reference>
<keyword evidence="5" id="KW-0547">Nucleotide-binding</keyword>
<sequence>MRARGAKITDVAIIVIAADDQVMPQTIEAINHARAAGVPMVFAISKIDKPGANPEKIKEQLANMNLLVEDWGGKFQSQEIDAKHGLNVDALLEKVLLESDLLELKANPEKLATGTVIESSLDKGRGYTATILVQAGTLHVGDIILAGSFYGRVKAMFNERNQPVKEAGPSTPVMILGLNGAPAAGDKLSSYKDEKTAKDIALKRQQLIREQSLRTQKHITLDEIGRRIAIGDFKELNIIVKGDVDGSVEALADSLLKLSASSVQVNVIHKAIGGITESDVLLATASNAIIIGFQVRPSVAARKLAETEEIDIRTYSVIYDAIEEVKAAMEGMLEPKIEEKVVASVEVREVFKINKLGTIAGCMVLDGKISRNSKIHLIRNGIVVHTGVLASLKRFKDDVKEVLPGQDCGIGIQNFNDLKAGDIIEAYAEIEVQRKL</sequence>
<evidence type="ECO:0000256" key="4">
    <source>
        <dbReference type="ARBA" id="ARBA00022540"/>
    </source>
</evidence>
<dbReference type="InterPro" id="IPR004161">
    <property type="entry name" value="EFTu-like_2"/>
</dbReference>
<keyword evidence="6" id="KW-0648">Protein biosynthesis</keyword>
<dbReference type="FunFam" id="2.40.30.10:FF:000008">
    <property type="entry name" value="Translation initiation factor IF-2"/>
    <property type="match status" value="1"/>
</dbReference>
<accession>A0A644XB28</accession>
<dbReference type="FunFam" id="2.40.30.10:FF:000007">
    <property type="entry name" value="Translation initiation factor IF-2"/>
    <property type="match status" value="1"/>
</dbReference>
<dbReference type="InterPro" id="IPR015760">
    <property type="entry name" value="TIF_IF2"/>
</dbReference>
<dbReference type="InterPro" id="IPR036925">
    <property type="entry name" value="TIF_IF2_dom3_sf"/>
</dbReference>
<dbReference type="GO" id="GO:0003924">
    <property type="term" value="F:GTPase activity"/>
    <property type="evidence" value="ECO:0007669"/>
    <property type="project" value="InterPro"/>
</dbReference>
<dbReference type="SUPFAM" id="SSF52540">
    <property type="entry name" value="P-loop containing nucleoside triphosphate hydrolases"/>
    <property type="match status" value="1"/>
</dbReference>
<dbReference type="InterPro" id="IPR000795">
    <property type="entry name" value="T_Tr_GTP-bd_dom"/>
</dbReference>
<protein>
    <submittedName>
        <fullName evidence="9">Translation initiation factor IF-2</fullName>
    </submittedName>
</protein>
<dbReference type="FunFam" id="3.40.50.10050:FF:000001">
    <property type="entry name" value="Translation initiation factor IF-2"/>
    <property type="match status" value="1"/>
</dbReference>
<dbReference type="PANTHER" id="PTHR43381:SF5">
    <property type="entry name" value="TR-TYPE G DOMAIN-CONTAINING PROTEIN"/>
    <property type="match status" value="1"/>
</dbReference>
<dbReference type="CDD" id="cd03692">
    <property type="entry name" value="mtIF2_IVc"/>
    <property type="match status" value="1"/>
</dbReference>
<dbReference type="PROSITE" id="PS01176">
    <property type="entry name" value="IF2"/>
    <property type="match status" value="1"/>
</dbReference>
<gene>
    <name evidence="9" type="primary">infB_12</name>
    <name evidence="9" type="ORF">SDC9_59769</name>
</gene>
<evidence type="ECO:0000256" key="3">
    <source>
        <dbReference type="ARBA" id="ARBA00022490"/>
    </source>
</evidence>
<dbReference type="SUPFAM" id="SSF50447">
    <property type="entry name" value="Translation proteins"/>
    <property type="match status" value="2"/>
</dbReference>
<comment type="subcellular location">
    <subcellularLocation>
        <location evidence="1">Cytoplasm</location>
    </subcellularLocation>
</comment>
<feature type="domain" description="Tr-type G" evidence="8">
    <location>
        <begin position="1"/>
        <end position="105"/>
    </location>
</feature>
<dbReference type="Pfam" id="PF11987">
    <property type="entry name" value="IF-2"/>
    <property type="match status" value="1"/>
</dbReference>
<dbReference type="Pfam" id="PF03144">
    <property type="entry name" value="GTP_EFTU_D2"/>
    <property type="match status" value="1"/>
</dbReference>
<dbReference type="Gene3D" id="3.40.50.300">
    <property type="entry name" value="P-loop containing nucleotide triphosphate hydrolases"/>
    <property type="match status" value="1"/>
</dbReference>
<keyword evidence="7" id="KW-0342">GTP-binding</keyword>
<dbReference type="GO" id="GO:0003743">
    <property type="term" value="F:translation initiation factor activity"/>
    <property type="evidence" value="ECO:0007669"/>
    <property type="project" value="UniProtKB-KW"/>
</dbReference>
<dbReference type="CDD" id="cd03702">
    <property type="entry name" value="IF2_mtIF2_II"/>
    <property type="match status" value="1"/>
</dbReference>
<dbReference type="InterPro" id="IPR023115">
    <property type="entry name" value="TIF_IF2_dom3"/>
</dbReference>
<dbReference type="GO" id="GO:0005737">
    <property type="term" value="C:cytoplasm"/>
    <property type="evidence" value="ECO:0007669"/>
    <property type="project" value="UniProtKB-SubCell"/>
</dbReference>
<dbReference type="GO" id="GO:0005525">
    <property type="term" value="F:GTP binding"/>
    <property type="evidence" value="ECO:0007669"/>
    <property type="project" value="UniProtKB-KW"/>
</dbReference>
<evidence type="ECO:0000256" key="6">
    <source>
        <dbReference type="ARBA" id="ARBA00022917"/>
    </source>
</evidence>
<evidence type="ECO:0000256" key="7">
    <source>
        <dbReference type="ARBA" id="ARBA00023134"/>
    </source>
</evidence>
<keyword evidence="3" id="KW-0963">Cytoplasm</keyword>
<evidence type="ECO:0000256" key="5">
    <source>
        <dbReference type="ARBA" id="ARBA00022741"/>
    </source>
</evidence>
<dbReference type="NCBIfam" id="TIGR00487">
    <property type="entry name" value="IF-2"/>
    <property type="match status" value="1"/>
</dbReference>
<dbReference type="PANTHER" id="PTHR43381">
    <property type="entry name" value="TRANSLATION INITIATION FACTOR IF-2-RELATED"/>
    <property type="match status" value="1"/>
</dbReference>
<dbReference type="Gene3D" id="3.40.50.10050">
    <property type="entry name" value="Translation initiation factor IF- 2, domain 3"/>
    <property type="match status" value="1"/>
</dbReference>
<evidence type="ECO:0000313" key="9">
    <source>
        <dbReference type="EMBL" id="MPM13412.1"/>
    </source>
</evidence>
<organism evidence="9">
    <name type="scientific">bioreactor metagenome</name>
    <dbReference type="NCBI Taxonomy" id="1076179"/>
    <lineage>
        <taxon>unclassified sequences</taxon>
        <taxon>metagenomes</taxon>
        <taxon>ecological metagenomes</taxon>
    </lineage>
</organism>
<name>A0A644XB28_9ZZZZ</name>
<proteinExistence type="inferred from homology"/>
<dbReference type="InterPro" id="IPR053905">
    <property type="entry name" value="EF-G-like_DII"/>
</dbReference>
<evidence type="ECO:0000256" key="1">
    <source>
        <dbReference type="ARBA" id="ARBA00004496"/>
    </source>
</evidence>
<comment type="similarity">
    <text evidence="2">Belongs to the TRAFAC class translation factor GTPase superfamily. Classic translation factor GTPase family. IF-2 subfamily.</text>
</comment>
<dbReference type="InterPro" id="IPR009000">
    <property type="entry name" value="Transl_B-barrel_sf"/>
</dbReference>
<evidence type="ECO:0000259" key="8">
    <source>
        <dbReference type="PROSITE" id="PS51722"/>
    </source>
</evidence>
<dbReference type="PROSITE" id="PS51722">
    <property type="entry name" value="G_TR_2"/>
    <property type="match status" value="1"/>
</dbReference>
<dbReference type="EMBL" id="VSSQ01002115">
    <property type="protein sequence ID" value="MPM13412.1"/>
    <property type="molecule type" value="Genomic_DNA"/>
</dbReference>
<dbReference type="Pfam" id="PF22042">
    <property type="entry name" value="EF-G_D2"/>
    <property type="match status" value="1"/>
</dbReference>
<dbReference type="AlphaFoldDB" id="A0A644XB28"/>
<dbReference type="SUPFAM" id="SSF52156">
    <property type="entry name" value="Initiation factor IF2/eIF5b, domain 3"/>
    <property type="match status" value="1"/>
</dbReference>
<dbReference type="InterPro" id="IPR000178">
    <property type="entry name" value="TF_IF2_bacterial-like"/>
</dbReference>
<comment type="caution">
    <text evidence="9">The sequence shown here is derived from an EMBL/GenBank/DDBJ whole genome shotgun (WGS) entry which is preliminary data.</text>
</comment>
<dbReference type="InterPro" id="IPR027417">
    <property type="entry name" value="P-loop_NTPase"/>
</dbReference>
<keyword evidence="4 9" id="KW-0396">Initiation factor</keyword>